<evidence type="ECO:0000313" key="1">
    <source>
        <dbReference type="EMBL" id="SMB79087.1"/>
    </source>
</evidence>
<reference evidence="2" key="1">
    <citation type="submission" date="2017-04" db="EMBL/GenBank/DDBJ databases">
        <authorList>
            <person name="Varghese N."/>
            <person name="Submissions S."/>
        </authorList>
    </citation>
    <scope>NUCLEOTIDE SEQUENCE [LARGE SCALE GENOMIC DNA]</scope>
    <source>
        <strain evidence="2">DSM 23072</strain>
    </source>
</reference>
<proteinExistence type="predicted"/>
<keyword evidence="2" id="KW-1185">Reference proteome</keyword>
<name>A0A1W1UDD4_9PAST</name>
<dbReference type="Proteomes" id="UP000192408">
    <property type="component" value="Unassembled WGS sequence"/>
</dbReference>
<organism evidence="1 2">
    <name type="scientific">Pasteurella testudinis DSM 23072</name>
    <dbReference type="NCBI Taxonomy" id="1122938"/>
    <lineage>
        <taxon>Bacteria</taxon>
        <taxon>Pseudomonadati</taxon>
        <taxon>Pseudomonadota</taxon>
        <taxon>Gammaproteobacteria</taxon>
        <taxon>Pasteurellales</taxon>
        <taxon>Pasteurellaceae</taxon>
        <taxon>Pasteurella</taxon>
    </lineage>
</organism>
<dbReference type="AlphaFoldDB" id="A0A1W1UDD4"/>
<sequence length="211" mass="23734">MVFVSLLTTACQNYSINRWDNKVSYPNLSVGAGTEKVIKASHTISSAQQPELSEKKIKRLQKARDWINQLNQQSKAVEQFEPVKLQNIDTVNPSAYLYIDDYNVRLGKVRVGFGQYAGYRLASLGASDKYNIYSDVKIYNCRERTSVTAITYTYTTNTDETSVSAPESTWESPRQGTAQRWLMNAICSATLVENDDSSLSVGYSVLLNRLD</sequence>
<gene>
    <name evidence="1" type="ORF">SAMN05660772_00311</name>
</gene>
<dbReference type="STRING" id="1122938.SAMN05660772_00311"/>
<accession>A0A1W1UDD4</accession>
<evidence type="ECO:0000313" key="2">
    <source>
        <dbReference type="Proteomes" id="UP000192408"/>
    </source>
</evidence>
<protein>
    <submittedName>
        <fullName evidence="1">Uncharacterized protein</fullName>
    </submittedName>
</protein>
<dbReference type="EMBL" id="FWWV01000001">
    <property type="protein sequence ID" value="SMB79087.1"/>
    <property type="molecule type" value="Genomic_DNA"/>
</dbReference>